<dbReference type="AlphaFoldDB" id="A0A0D3F903"/>
<sequence length="141" mass="15743">MIPILSTPQSDRKKEPRKERSKARERTDGRGQSLRTDGGGRRSSTVTEGDLRNSGAPEKETVAILLTAGFKDERGRLSVFVRHNLQSRTVISCTAGAALVVCIPKDFLRWPLISGHGAMEMLKVTMLLQLEVKRWMVGKKR</sequence>
<reference evidence="2" key="2">
    <citation type="submission" date="2015-03" db="UniProtKB">
        <authorList>
            <consortium name="EnsemblPlants"/>
        </authorList>
    </citation>
    <scope>IDENTIFICATION</scope>
</reference>
<evidence type="ECO:0000256" key="1">
    <source>
        <dbReference type="SAM" id="MobiDB-lite"/>
    </source>
</evidence>
<proteinExistence type="predicted"/>
<feature type="region of interest" description="Disordered" evidence="1">
    <location>
        <begin position="1"/>
        <end position="55"/>
    </location>
</feature>
<reference evidence="2" key="1">
    <citation type="journal article" date="2009" name="Rice">
        <title>De Novo Next Generation Sequencing of Plant Genomes.</title>
        <authorList>
            <person name="Rounsley S."/>
            <person name="Marri P.R."/>
            <person name="Yu Y."/>
            <person name="He R."/>
            <person name="Sisneros N."/>
            <person name="Goicoechea J.L."/>
            <person name="Lee S.J."/>
            <person name="Angelova A."/>
            <person name="Kudrna D."/>
            <person name="Luo M."/>
            <person name="Affourtit J."/>
            <person name="Desany B."/>
            <person name="Knight J."/>
            <person name="Niazi F."/>
            <person name="Egholm M."/>
            <person name="Wing R.A."/>
        </authorList>
    </citation>
    <scope>NUCLEOTIDE SEQUENCE [LARGE SCALE GENOMIC DNA]</scope>
    <source>
        <strain evidence="2">cv. IRGC 105608</strain>
    </source>
</reference>
<feature type="compositionally biased region" description="Basic and acidic residues" evidence="1">
    <location>
        <begin position="10"/>
        <end position="29"/>
    </location>
</feature>
<evidence type="ECO:0000313" key="3">
    <source>
        <dbReference type="Proteomes" id="UP000026960"/>
    </source>
</evidence>
<keyword evidence="3" id="KW-1185">Reference proteome</keyword>
<dbReference type="Gramene" id="OBART02G28200.3">
    <property type="protein sequence ID" value="OBART02G28200.3"/>
    <property type="gene ID" value="OBART02G28200"/>
</dbReference>
<organism evidence="2">
    <name type="scientific">Oryza barthii</name>
    <dbReference type="NCBI Taxonomy" id="65489"/>
    <lineage>
        <taxon>Eukaryota</taxon>
        <taxon>Viridiplantae</taxon>
        <taxon>Streptophyta</taxon>
        <taxon>Embryophyta</taxon>
        <taxon>Tracheophyta</taxon>
        <taxon>Spermatophyta</taxon>
        <taxon>Magnoliopsida</taxon>
        <taxon>Liliopsida</taxon>
        <taxon>Poales</taxon>
        <taxon>Poaceae</taxon>
        <taxon>BOP clade</taxon>
        <taxon>Oryzoideae</taxon>
        <taxon>Oryzeae</taxon>
        <taxon>Oryzinae</taxon>
        <taxon>Oryza</taxon>
    </lineage>
</organism>
<dbReference type="EnsemblPlants" id="OBART02G28200.3">
    <property type="protein sequence ID" value="OBART02G28200.3"/>
    <property type="gene ID" value="OBART02G28200"/>
</dbReference>
<name>A0A0D3F903_9ORYZ</name>
<evidence type="ECO:0000313" key="2">
    <source>
        <dbReference type="EnsemblPlants" id="OBART02G28200.3"/>
    </source>
</evidence>
<accession>A0A0D3F903</accession>
<protein>
    <submittedName>
        <fullName evidence="2">Uncharacterized protein</fullName>
    </submittedName>
</protein>
<dbReference type="Proteomes" id="UP000026960">
    <property type="component" value="Chromosome 2"/>
</dbReference>